<accession>A0A2Z4UDD5</accession>
<sequence>MRVQEKMKKPVLEAKYLNVENTDRYRPIIRLFYLKYEKLKYWLYQEEVFEELKEDPYFEEYTMEQCQQDLAALTSWGNLVTIQDTRKVTTIEEFKNKKFRYQLSETAVEIERMVIRLENLFIEGSSLEPTLLERIRLNLGKIEEMAEKEEEKLYSWWNDLNNDFIRLNQNYQDYMRELNSVKAEEMMRTREILLFKDRLMEYLRSFVKSLQIHMTAIEQELGNVNKGAVRRILERVTAYEVSIPRIDVEVEEQMIYEKISGRWKSLVEWFVGKEGQESEAGKVFDTTHQSAACLCSRLCQRVAQACRIASFRFAERRS</sequence>
<keyword evidence="3" id="KW-1185">Reference proteome</keyword>
<name>A0A2Z4UDD5_9FIRM</name>
<dbReference type="RefSeq" id="WP_111920491.1">
    <property type="nucleotide sequence ID" value="NZ_CP030280.1"/>
</dbReference>
<evidence type="ECO:0000313" key="3">
    <source>
        <dbReference type="Proteomes" id="UP000250003"/>
    </source>
</evidence>
<protein>
    <submittedName>
        <fullName evidence="2">TIGR02677 family protein</fullName>
    </submittedName>
</protein>
<dbReference type="Proteomes" id="UP000250003">
    <property type="component" value="Chromosome"/>
</dbReference>
<dbReference type="NCBIfam" id="TIGR02677">
    <property type="entry name" value="TIGR02677 family protein"/>
    <property type="match status" value="1"/>
</dbReference>
<dbReference type="EMBL" id="CP030280">
    <property type="protein sequence ID" value="AWY99031.1"/>
    <property type="molecule type" value="Genomic_DNA"/>
</dbReference>
<feature type="coiled-coil region" evidence="1">
    <location>
        <begin position="132"/>
        <end position="184"/>
    </location>
</feature>
<evidence type="ECO:0000256" key="1">
    <source>
        <dbReference type="SAM" id="Coils"/>
    </source>
</evidence>
<dbReference type="InterPro" id="IPR013493">
    <property type="entry name" value="CHP02677"/>
</dbReference>
<evidence type="ECO:0000313" key="2">
    <source>
        <dbReference type="EMBL" id="AWY99031.1"/>
    </source>
</evidence>
<dbReference type="Pfam" id="PF09660">
    <property type="entry name" value="DUF2397"/>
    <property type="match status" value="1"/>
</dbReference>
<dbReference type="OrthoDB" id="1639410at2"/>
<gene>
    <name evidence="2" type="ORF">DQQ01_13845</name>
</gene>
<organism evidence="2 3">
    <name type="scientific">Blautia argi</name>
    <dbReference type="NCBI Taxonomy" id="1912897"/>
    <lineage>
        <taxon>Bacteria</taxon>
        <taxon>Bacillati</taxon>
        <taxon>Bacillota</taxon>
        <taxon>Clostridia</taxon>
        <taxon>Lachnospirales</taxon>
        <taxon>Lachnospiraceae</taxon>
        <taxon>Blautia</taxon>
    </lineage>
</organism>
<reference evidence="3" key="1">
    <citation type="submission" date="2018-06" db="EMBL/GenBank/DDBJ databases">
        <title>Description of Blautia argi sp. nov., a new anaerobic isolated from dog feces.</title>
        <authorList>
            <person name="Chang Y.-H."/>
            <person name="Paek J."/>
            <person name="Shin Y."/>
        </authorList>
    </citation>
    <scope>NUCLEOTIDE SEQUENCE [LARGE SCALE GENOMIC DNA]</scope>
    <source>
        <strain evidence="3">KCTC 15426</strain>
    </source>
</reference>
<proteinExistence type="predicted"/>
<dbReference type="KEGG" id="blau:DQQ01_13845"/>
<keyword evidence="1" id="KW-0175">Coiled coil</keyword>
<dbReference type="AlphaFoldDB" id="A0A2Z4UDD5"/>